<dbReference type="PANTHER" id="PTHR18934:SF91">
    <property type="entry name" value="PRE-MRNA-SPLICING FACTOR ATP-DEPENDENT RNA HELICASE PRP16"/>
    <property type="match status" value="1"/>
</dbReference>
<feature type="domain" description="WWE" evidence="9">
    <location>
        <begin position="3012"/>
        <end position="3092"/>
    </location>
</feature>
<dbReference type="GO" id="GO:0004386">
    <property type="term" value="F:helicase activity"/>
    <property type="evidence" value="ECO:0007669"/>
    <property type="project" value="UniProtKB-KW"/>
</dbReference>
<evidence type="ECO:0000256" key="3">
    <source>
        <dbReference type="ARBA" id="ARBA00022806"/>
    </source>
</evidence>
<organism evidence="12 13">
    <name type="scientific">Adineta steineri</name>
    <dbReference type="NCBI Taxonomy" id="433720"/>
    <lineage>
        <taxon>Eukaryota</taxon>
        <taxon>Metazoa</taxon>
        <taxon>Spiralia</taxon>
        <taxon>Gnathifera</taxon>
        <taxon>Rotifera</taxon>
        <taxon>Eurotatoria</taxon>
        <taxon>Bdelloidea</taxon>
        <taxon>Adinetida</taxon>
        <taxon>Adinetidae</taxon>
        <taxon>Adineta</taxon>
    </lineage>
</organism>
<dbReference type="Gene3D" id="3.40.50.300">
    <property type="entry name" value="P-loop containing nucleotide triphosphate hydrolases"/>
    <property type="match status" value="4"/>
</dbReference>
<evidence type="ECO:0000256" key="4">
    <source>
        <dbReference type="ARBA" id="ARBA00022840"/>
    </source>
</evidence>
<feature type="region of interest" description="Disordered" evidence="7">
    <location>
        <begin position="387"/>
        <end position="412"/>
    </location>
</feature>
<feature type="compositionally biased region" description="Polar residues" evidence="7">
    <location>
        <begin position="85"/>
        <end position="96"/>
    </location>
</feature>
<dbReference type="SUPFAM" id="SSF117839">
    <property type="entry name" value="WWE domain"/>
    <property type="match status" value="2"/>
</dbReference>
<feature type="region of interest" description="Disordered" evidence="7">
    <location>
        <begin position="85"/>
        <end position="122"/>
    </location>
</feature>
<evidence type="ECO:0000259" key="10">
    <source>
        <dbReference type="PROSITE" id="PS51192"/>
    </source>
</evidence>
<protein>
    <submittedName>
        <fullName evidence="12">Uncharacterized protein</fullName>
    </submittedName>
</protein>
<keyword evidence="2" id="KW-0378">Hydrolase</keyword>
<feature type="domain" description="Helicase C-terminal" evidence="11">
    <location>
        <begin position="1644"/>
        <end position="1807"/>
    </location>
</feature>
<dbReference type="Gene3D" id="1.20.120.1080">
    <property type="match status" value="2"/>
</dbReference>
<evidence type="ECO:0000259" key="9">
    <source>
        <dbReference type="PROSITE" id="PS50918"/>
    </source>
</evidence>
<dbReference type="Proteomes" id="UP000663845">
    <property type="component" value="Unassembled WGS sequence"/>
</dbReference>
<evidence type="ECO:0000256" key="1">
    <source>
        <dbReference type="ARBA" id="ARBA00022741"/>
    </source>
</evidence>
<feature type="domain" description="Helicase C-terminal" evidence="11">
    <location>
        <begin position="621"/>
        <end position="784"/>
    </location>
</feature>
<evidence type="ECO:0000259" key="8">
    <source>
        <dbReference type="PROSITE" id="PS50103"/>
    </source>
</evidence>
<dbReference type="PROSITE" id="PS50918">
    <property type="entry name" value="WWE"/>
    <property type="match status" value="2"/>
</dbReference>
<keyword evidence="4" id="KW-0067">ATP-binding</keyword>
<dbReference type="PROSITE" id="PS51192">
    <property type="entry name" value="HELICASE_ATP_BIND_1"/>
    <property type="match status" value="1"/>
</dbReference>
<evidence type="ECO:0000256" key="5">
    <source>
        <dbReference type="ARBA" id="ARBA00038040"/>
    </source>
</evidence>
<keyword evidence="1" id="KW-0547">Nucleotide-binding</keyword>
<keyword evidence="6" id="KW-0862">Zinc</keyword>
<dbReference type="PROSITE" id="PS50103">
    <property type="entry name" value="ZF_C3H1"/>
    <property type="match status" value="1"/>
</dbReference>
<dbReference type="PANTHER" id="PTHR18934">
    <property type="entry name" value="ATP-DEPENDENT RNA HELICASE"/>
    <property type="match status" value="1"/>
</dbReference>
<dbReference type="Gene3D" id="3.90.228.10">
    <property type="match status" value="1"/>
</dbReference>
<feature type="region of interest" description="Disordered" evidence="7">
    <location>
        <begin position="176"/>
        <end position="200"/>
    </location>
</feature>
<dbReference type="CDD" id="cd17917">
    <property type="entry name" value="DEXHc_RHA-like"/>
    <property type="match status" value="1"/>
</dbReference>
<dbReference type="InterPro" id="IPR001650">
    <property type="entry name" value="Helicase_C-like"/>
</dbReference>
<feature type="domain" description="WWE" evidence="9">
    <location>
        <begin position="3098"/>
        <end position="3181"/>
    </location>
</feature>
<dbReference type="GO" id="GO:0005524">
    <property type="term" value="F:ATP binding"/>
    <property type="evidence" value="ECO:0007669"/>
    <property type="project" value="UniProtKB-KW"/>
</dbReference>
<dbReference type="GO" id="GO:0016787">
    <property type="term" value="F:hydrolase activity"/>
    <property type="evidence" value="ECO:0007669"/>
    <property type="project" value="UniProtKB-KW"/>
</dbReference>
<dbReference type="InterPro" id="IPR027417">
    <property type="entry name" value="P-loop_NTPase"/>
</dbReference>
<name>A0A814D6Q6_9BILA</name>
<dbReference type="Pfam" id="PF00271">
    <property type="entry name" value="Helicase_C"/>
    <property type="match status" value="2"/>
</dbReference>
<dbReference type="InterPro" id="IPR037197">
    <property type="entry name" value="WWE_dom_sf"/>
</dbReference>
<feature type="domain" description="Helicase ATP-binding" evidence="10">
    <location>
        <begin position="428"/>
        <end position="589"/>
    </location>
</feature>
<reference evidence="12" key="1">
    <citation type="submission" date="2021-02" db="EMBL/GenBank/DDBJ databases">
        <authorList>
            <person name="Nowell W R."/>
        </authorList>
    </citation>
    <scope>NUCLEOTIDE SEQUENCE</scope>
</reference>
<proteinExistence type="inferred from homology"/>
<keyword evidence="6" id="KW-0863">Zinc-finger</keyword>
<dbReference type="GO" id="GO:0003723">
    <property type="term" value="F:RNA binding"/>
    <property type="evidence" value="ECO:0007669"/>
    <property type="project" value="TreeGrafter"/>
</dbReference>
<dbReference type="PROSITE" id="PS51194">
    <property type="entry name" value="HELICASE_CTER"/>
    <property type="match status" value="2"/>
</dbReference>
<keyword evidence="3" id="KW-0347">Helicase</keyword>
<dbReference type="Pfam" id="PF02825">
    <property type="entry name" value="WWE"/>
    <property type="match status" value="2"/>
</dbReference>
<dbReference type="Pfam" id="PF00270">
    <property type="entry name" value="DEAD"/>
    <property type="match status" value="1"/>
</dbReference>
<dbReference type="SMART" id="SM00847">
    <property type="entry name" value="HA2"/>
    <property type="match status" value="2"/>
</dbReference>
<dbReference type="CDD" id="cd18791">
    <property type="entry name" value="SF2_C_RHA"/>
    <property type="match status" value="2"/>
</dbReference>
<dbReference type="InterPro" id="IPR000571">
    <property type="entry name" value="Znf_CCCH"/>
</dbReference>
<evidence type="ECO:0000313" key="13">
    <source>
        <dbReference type="Proteomes" id="UP000663845"/>
    </source>
</evidence>
<dbReference type="InterPro" id="IPR007502">
    <property type="entry name" value="Helicase-assoc_dom"/>
</dbReference>
<evidence type="ECO:0000256" key="7">
    <source>
        <dbReference type="SAM" id="MobiDB-lite"/>
    </source>
</evidence>
<feature type="zinc finger region" description="C3H1-type" evidence="6">
    <location>
        <begin position="126"/>
        <end position="154"/>
    </location>
</feature>
<dbReference type="EMBL" id="CAJNOG010000106">
    <property type="protein sequence ID" value="CAF0951765.1"/>
    <property type="molecule type" value="Genomic_DNA"/>
</dbReference>
<dbReference type="Gene3D" id="4.10.1000.40">
    <property type="match status" value="3"/>
</dbReference>
<dbReference type="SMART" id="SM00487">
    <property type="entry name" value="DEXDc"/>
    <property type="match status" value="1"/>
</dbReference>
<feature type="compositionally biased region" description="Basic residues" evidence="7">
    <location>
        <begin position="391"/>
        <end position="402"/>
    </location>
</feature>
<feature type="compositionally biased region" description="Polar residues" evidence="7">
    <location>
        <begin position="107"/>
        <end position="122"/>
    </location>
</feature>
<gene>
    <name evidence="12" type="ORF">JYZ213_LOCUS13340</name>
</gene>
<dbReference type="SMART" id="SM00490">
    <property type="entry name" value="HELICc"/>
    <property type="match status" value="2"/>
</dbReference>
<keyword evidence="6" id="KW-0479">Metal-binding</keyword>
<evidence type="ECO:0000259" key="11">
    <source>
        <dbReference type="PROSITE" id="PS51194"/>
    </source>
</evidence>
<sequence>MASNNTSSKWSVRITSFPPSMDSIKLAQEFRLPRTLRVSIPRTFNNNNNPCAWINGFINEEDANEFVRQWSGASIQGQKIKCTVSSRPNDQTSRTQFESRIEPCDSRPSSTESKLTRNVTKNQGNEDKRFLCRYANKGTCREKSSECKYRHQRCINYESCKDLKCELAHTKPDLGRGRSDSCSSTNSFQSISSTLSTNPTTRGQCRNGIKCFNVDCTFEHPDGWNACIDGEQCEDYDCKATHPFKRKIKCCNGSNCKNADCKYLHPKTRATMCQLRGKCERWNCQKLHPHTRTRRCPNKEKCTNLECLCLHPQERSNLLCPLGGECREISCKLNHPSERPSICDQPDICSNFNCTRLHQSQWNPCEEGDDCRNEQCSKIHSPERNLNLQQKNKKNQKTKKINSKSLEQRNKEREKASLPILCRRNDFCQRLEREHVLIVTAETGSGKSTQLPQYAAEHFGSLVVCTQPRVVAALSLARRVAEEYDGKSVGNSVGYQVGSGNRVVGSDIMFMTDAALIRESQRDPDLKHIRVLIVDEAHERSLNTDIVIGISKLLLSKRPNDFYVVIASATIDPVRFLQFFERSTSTPLKVEGRVFEVTTAEKPPPPSCSDQKLIISHVVPSIIELYPQHEGHILVFLPGQSEIERALKTFKSKLPDDCVPLPLYGSQSPEDQEKVIKFNETDKRMIVFCTNVAETSLTIPNVRLVIDSGLAKEARYDIKRRLTVIETVRISRSSADQRKGRAGRTARGHCVRLYEDQELKRQNIEPEILRSSLDLVLLQLIRLNFNPKTFPFMDQPPSDTIHNSLDLLTKLQCIHEQKITKRGELFTELSLDPRLSSFIIDIYMDYKTLLELVVAIVAILSAPGTIFFMGGNKEEARARVALQAHSHKSDLIHLYSVYNAWKNASGNELQGKCSKCLKLIKYCICRIKYSNANSLNNKILQHIYTSCLSIMKQIRTARWLQPRDEMSEDTNKILGIHLAKLFPEQCGYLLVPELPIEGVRLVSTDIRANITNTSVFMQKLNKDADRDIYQYFVAMTITQLPTGNYIIERLHPIPKSDVVIQSSIQNLTTINCIGSEFANLLREKLKAYESESWAKWIVYQYDRTQCRFMISGPETTKSTILPVVQRCQNEIMKKLSEVYELLECGPIKAKFQSGLVCTRINEMSSVLKMNLQNVPCQTTNELKDWIKKMMGIEWNEIKEHGFHTDKNTNNKHVYIFFKSEDTYRCAISKISSSYLIEQENQFGRSRENEKESWGRELVIQVPSNITADDIIQRYGNDSILKCILINEKKDKFLKLDNLPITIDETYLRQCLQTNNGPTPKHVRVGRTTNNLTGWAKITFQNETERNAAASRYELELCQTSFPITIPGRKGPPKLIQTKVMKTDESDTAENLPKNVFRIVLINREAALKIYTSSQTATNSDWIIDGSATITILRTDLYPNFQQILDGICEKFKVQVKCKDIPKTSGKRCIFSHGSPQKTSLAASMLSQNFAPINIKLNTERQKQLFRELEEIGQIHKWARDLSLQINANKYFTNIEIRALIRESQRDPDLKHIRVLIVDEAHERSLNTDIVIGISKLLLSKRPNDFYVVIASATIDPVRFLQFFDRSTSTPLKVEGRIFEVTTAEKPPPPNCSDQKLIISHVVPSIIELYPKHEGHTLVFLPGQSEIERALKIFKSKLPDDCVPLPLYGSQSPEDQEKVIKFNEIDKRMIVFCTNVAETSLTIPNVRLVIDSGLAKEARYDIKRRLTVIETVRISRSSADQRKGRAGRTARGHCVRLYEDQELKRQNIEPEILRSSLDLVLLQLIRLSFNPKTFPFMDQPPSDTIHNSLDLLTKLQCINEQKITKRGELFTELSLDPRLSSFIIDVYMEYKTLLELVVAIVAILSAPGTIFFMGGNKEEARARVALQAHSHKSDLIHLYSVYNAWKNASGNESQGKCSKCSKLIKYCICRIKYSNTNSLNNKILQHIYTSCLSIMKQIRNARWLQPRDEMSEDTNKILGIHLAKLFPEQCGYLLVPELPIEGVRLVSTDIRANITNTSVFMQKLNKDADRDIYQYFVAMTIAQLPTGNYIIERLHPIPKSDVAIQSSIQNLTTINCIGSEFANLLREKLKAYQSESWAKWIVYQYDRTQCRFMISGPETTKSTILPVVQRCQNEIMKKLSEVYDLLECGPIKAKFQSGLVCTRINEMSSVLKMTLQNVPCQTANELKDWIKKIMGIEWNEIKEHGFHTEKNTNNKHVYIVFKSEDTYRCALSKISSSYLVEQENQFGRSRENEKESWGRELVIQVPSNITADDIIQRYGNDIVMKCILINDKKDKLRKESFLKLDNLPITTDETYLRQCLQRNNGLIPKHVHVGRTKNDLTGWAKITFQNETERNQAASRYELELCQTSFPITVPGKKGPVQKYIQTKVMKNDESDTVENLPKNIFRIIFINREAALRIFTSSQTATNSDWIVDGSATITILRTDLYPNFQQILDGICEKFKVQVKCKDIPKTFGKRCIFSHGSPQKTSLAASMLSQNFAPINIKLNTERQKRLFHELEEIGQIHKWARELSLQINANKYFTNIEIRGPQTSQGQFMRRIADYSDDFDQRFREHELSTILATFFGREKAASVKLKQIDSKWSSKLCSVSFNFKTATITIIGKANVSLKDLNLCENEVLQLLDEITANTNDIESDDDDDEDDEAEMTSFGTERQCVFCKQKSSISTSLFRICGHAYCRCAAQSLTSTSTFPLQCKDCQTNIHIRDIEMIFNNNQQLLTHLLKNSIQDYLTKNAQQDDRVFCPNDECEGLIKLSNEYQTCLTCGQNVCSKCQTIDDELHLGRTCIQFEQEKKRRGEFLPQLFLAAKKFVEENWPLDQSVRPIGRINENPYLEKQYKSLTRFYKGNEVLGHAFPPDLSKGFFAYHGCPFQAIDAISQTGFDPKRRSGQAYGRGEYFGVTAVVSHGYSQKGGTQAGFSQMFISFILQCTQVTKREGFCYVVDNPVDWTYAFNLPVLIVTYGPSAAARLSPFPLSIPQYIDNEPSWNAPFRWYWRQDNGNFEPYNDTINEILEKFYEHWKFNRGLAEVVTPPLTRYIDDTPQTYQIDFQKNRQMNTRTSYQRLIDRRPLQKPADNLNWFYCNEHGSWIRYELLVQNQIEQGFQSYRSGQGSSTINIHFPGRPETYEINFLRGQQTNKTSNAIKNIKRE</sequence>
<accession>A0A814D6Q6</accession>
<dbReference type="Gene3D" id="3.30.720.50">
    <property type="match status" value="2"/>
</dbReference>
<evidence type="ECO:0000256" key="2">
    <source>
        <dbReference type="ARBA" id="ARBA00022801"/>
    </source>
</evidence>
<dbReference type="InterPro" id="IPR014001">
    <property type="entry name" value="Helicase_ATP-bd"/>
</dbReference>
<dbReference type="SUPFAM" id="SSF52540">
    <property type="entry name" value="P-loop containing nucleoside triphosphate hydrolases"/>
    <property type="match status" value="3"/>
</dbReference>
<dbReference type="InterPro" id="IPR011545">
    <property type="entry name" value="DEAD/DEAH_box_helicase_dom"/>
</dbReference>
<dbReference type="SUPFAM" id="SSF56399">
    <property type="entry name" value="ADP-ribosylation"/>
    <property type="match status" value="1"/>
</dbReference>
<feature type="compositionally biased region" description="Low complexity" evidence="7">
    <location>
        <begin position="181"/>
        <end position="197"/>
    </location>
</feature>
<comment type="caution">
    <text evidence="12">The sequence shown here is derived from an EMBL/GenBank/DDBJ whole genome shotgun (WGS) entry which is preliminary data.</text>
</comment>
<dbReference type="InterPro" id="IPR004170">
    <property type="entry name" value="WWE_dom"/>
</dbReference>
<evidence type="ECO:0000256" key="6">
    <source>
        <dbReference type="PROSITE-ProRule" id="PRU00723"/>
    </source>
</evidence>
<feature type="domain" description="C3H1-type" evidence="8">
    <location>
        <begin position="126"/>
        <end position="154"/>
    </location>
</feature>
<comment type="similarity">
    <text evidence="5">Belongs to the DEAD box helicase family. DEAH subfamily. PRP16 sub-subfamily.</text>
</comment>
<dbReference type="CDD" id="cd20335">
    <property type="entry name" value="BRcat_RBR"/>
    <property type="match status" value="1"/>
</dbReference>
<dbReference type="GO" id="GO:0008270">
    <property type="term" value="F:zinc ion binding"/>
    <property type="evidence" value="ECO:0007669"/>
    <property type="project" value="UniProtKB-KW"/>
</dbReference>
<evidence type="ECO:0000313" key="12">
    <source>
        <dbReference type="EMBL" id="CAF0951765.1"/>
    </source>
</evidence>